<sequence length="886" mass="96667">MLADPGATWGYVIAAASALARLGPAFHDEAAGHLKRVLDHCSRSRYDFVSSLRELTNLGEPYRGDAITLMRRALVDLCVVPAQRRAIAGELIRCAPEYHAEAADELLLIIRSERDPEVVAAAWSRLNDLGPGLSERAQTELLTLARADDVNAQLSNLGPVFRSASTGNRRAAAEILVAALNDGRRSLRRRLQAALGLTSLGRAFHRQAVDGVLVLVRTGLILDINYVARMFASAGHGVRSALAQAFLEVLSEADPDPFLSLPVMEGLDVLGEDVPVESMRRLVFDLSYDLDERARVAVMLAKADSAYLAVATSLTFRAAGEIALESWRGLVAELAGLGVDVRVPLRSVVADRDRSLHESMAAACLLGAEGVPLLRKQAAHPYADFNSRSRAYRALVEGADPTVLGAAVAAHLEALRDPGLPMSVRCDAATALVELDRTFEPAVIEVLWRWAESAHAGVGERVSAVEALATVDSPVSPRLARLIIGTARDPEATDELSARLARTLPRAHRTELERFLLLDQSVEVVHRIPRADVWDDIPLRAEAEDAIRELLVAPESSAADRRDAATMLSRMSVRKDPEAVALLLADGSEAALVNAARHGAWQLVHDRAREVVLDEARPLRERRQAALLIGRISDEPSVRDFLLADRDAPWRVRVDELRYAGAFDELRAIRDDPARPPFQRSRAVNVLLMLSLDDRQACARVLGAIAADQACPPALRWRAARDLTELGVAGRSEGVRLLEAMARDSDLPVGTRADAAAAVCVARPTRRQEMRTVLRGLLPISTPLQRVRVLHHISDWWRDEGLPGLHDMAADVDLGPVVRLRAAESIVELRRYHSGISAGVARELATDAAVPRHLRVGAAMCLAMWSTECREEARALLRHLRDCGTR</sequence>
<evidence type="ECO:0000313" key="2">
    <source>
        <dbReference type="Proteomes" id="UP001515943"/>
    </source>
</evidence>
<proteinExistence type="predicted"/>
<evidence type="ECO:0000313" key="1">
    <source>
        <dbReference type="EMBL" id="NKE56689.1"/>
    </source>
</evidence>
<comment type="caution">
    <text evidence="1">The sequence shown here is derived from an EMBL/GenBank/DDBJ whole genome shotgun (WGS) entry which is preliminary data.</text>
</comment>
<name>A0ABX1FD26_9PSEU</name>
<keyword evidence="2" id="KW-1185">Reference proteome</keyword>
<dbReference type="InterPro" id="IPR016024">
    <property type="entry name" value="ARM-type_fold"/>
</dbReference>
<protein>
    <recommendedName>
        <fullName evidence="3">HEAT repeat</fullName>
    </recommendedName>
</protein>
<gene>
    <name evidence="1" type="ORF">FXN61_07525</name>
</gene>
<dbReference type="RefSeq" id="WP_167971611.1">
    <property type="nucleotide sequence ID" value="NZ_VSRL01000017.1"/>
</dbReference>
<accession>A0ABX1FD26</accession>
<dbReference type="SUPFAM" id="SSF48371">
    <property type="entry name" value="ARM repeat"/>
    <property type="match status" value="1"/>
</dbReference>
<dbReference type="EMBL" id="VSRL01000017">
    <property type="protein sequence ID" value="NKE56689.1"/>
    <property type="molecule type" value="Genomic_DNA"/>
</dbReference>
<evidence type="ECO:0008006" key="3">
    <source>
        <dbReference type="Google" id="ProtNLM"/>
    </source>
</evidence>
<organism evidence="1 2">
    <name type="scientific">Lentzea indica</name>
    <dbReference type="NCBI Taxonomy" id="2604800"/>
    <lineage>
        <taxon>Bacteria</taxon>
        <taxon>Bacillati</taxon>
        <taxon>Actinomycetota</taxon>
        <taxon>Actinomycetes</taxon>
        <taxon>Pseudonocardiales</taxon>
        <taxon>Pseudonocardiaceae</taxon>
        <taxon>Lentzea</taxon>
    </lineage>
</organism>
<reference evidence="1 2" key="1">
    <citation type="submission" date="2019-08" db="EMBL/GenBank/DDBJ databases">
        <title>Lentzea from Indian Himalayas.</title>
        <authorList>
            <person name="Mandal S."/>
            <person name="Mallick Gupta A."/>
            <person name="Maiti P.K."/>
            <person name="Sarkar J."/>
            <person name="Mandal S."/>
        </authorList>
    </citation>
    <scope>NUCLEOTIDE SEQUENCE [LARGE SCALE GENOMIC DNA]</scope>
    <source>
        <strain evidence="1 2">PSKA42</strain>
    </source>
</reference>
<dbReference type="Proteomes" id="UP001515943">
    <property type="component" value="Unassembled WGS sequence"/>
</dbReference>